<reference evidence="1" key="1">
    <citation type="journal article" date="2015" name="Nature">
        <title>Complex archaea that bridge the gap between prokaryotes and eukaryotes.</title>
        <authorList>
            <person name="Spang A."/>
            <person name="Saw J.H."/>
            <person name="Jorgensen S.L."/>
            <person name="Zaremba-Niedzwiedzka K."/>
            <person name="Martijn J."/>
            <person name="Lind A.E."/>
            <person name="van Eijk R."/>
            <person name="Schleper C."/>
            <person name="Guy L."/>
            <person name="Ettema T.J."/>
        </authorList>
    </citation>
    <scope>NUCLEOTIDE SEQUENCE</scope>
</reference>
<dbReference type="EMBL" id="LAZR01013533">
    <property type="protein sequence ID" value="KKM21515.1"/>
    <property type="molecule type" value="Genomic_DNA"/>
</dbReference>
<evidence type="ECO:0000313" key="1">
    <source>
        <dbReference type="EMBL" id="KKM21515.1"/>
    </source>
</evidence>
<accession>A0A0F9L198</accession>
<gene>
    <name evidence="1" type="ORF">LCGC14_1634640</name>
</gene>
<name>A0A0F9L198_9ZZZZ</name>
<comment type="caution">
    <text evidence="1">The sequence shown here is derived from an EMBL/GenBank/DDBJ whole genome shotgun (WGS) entry which is preliminary data.</text>
</comment>
<protein>
    <submittedName>
        <fullName evidence="1">Uncharacterized protein</fullName>
    </submittedName>
</protein>
<sequence length="52" mass="6210">MYCEICDKKIDYGYSVKINGKKVQCCNDPWCQEELSEWEENSHGEKYEVDKN</sequence>
<organism evidence="1">
    <name type="scientific">marine sediment metagenome</name>
    <dbReference type="NCBI Taxonomy" id="412755"/>
    <lineage>
        <taxon>unclassified sequences</taxon>
        <taxon>metagenomes</taxon>
        <taxon>ecological metagenomes</taxon>
    </lineage>
</organism>
<proteinExistence type="predicted"/>
<dbReference type="AlphaFoldDB" id="A0A0F9L198"/>